<evidence type="ECO:0008006" key="6">
    <source>
        <dbReference type="Google" id="ProtNLM"/>
    </source>
</evidence>
<accession>A0A670JR52</accession>
<evidence type="ECO:0000256" key="1">
    <source>
        <dbReference type="ARBA" id="ARBA00009339"/>
    </source>
</evidence>
<proteinExistence type="inferred from homology"/>
<dbReference type="Gene3D" id="1.10.1620.10">
    <property type="entry name" value="Ribosomal protein L39e"/>
    <property type="match status" value="1"/>
</dbReference>
<protein>
    <recommendedName>
        <fullName evidence="6">Ribosomal protein L39</fullName>
    </recommendedName>
</protein>
<evidence type="ECO:0000313" key="4">
    <source>
        <dbReference type="Ensembl" id="ENSPMRP00000027513.1"/>
    </source>
</evidence>
<reference evidence="4 5" key="1">
    <citation type="journal article" date="2019" name="Proc. Natl. Acad. Sci. U.S.A.">
        <title>Regulatory changes in pterin and carotenoid genes underlie balanced color polymorphisms in the wall lizard.</title>
        <authorList>
            <person name="Andrade P."/>
            <person name="Pinho C."/>
            <person name="Perez I de Lanuza G."/>
            <person name="Afonso S."/>
            <person name="Brejcha J."/>
            <person name="Rubin C.J."/>
            <person name="Wallerman O."/>
            <person name="Pereira P."/>
            <person name="Sabatino S.J."/>
            <person name="Bellati A."/>
            <person name="Pellitteri-Rosa D."/>
            <person name="Bosakova Z."/>
            <person name="Bunikis I."/>
            <person name="Carretero M.A."/>
            <person name="Feiner N."/>
            <person name="Marsik P."/>
            <person name="Pauperio F."/>
            <person name="Salvi D."/>
            <person name="Soler L."/>
            <person name="While G.M."/>
            <person name="Uller T."/>
            <person name="Font E."/>
            <person name="Andersson L."/>
            <person name="Carneiro M."/>
        </authorList>
    </citation>
    <scope>NUCLEOTIDE SEQUENCE</scope>
</reference>
<dbReference type="GO" id="GO:0006412">
    <property type="term" value="P:translation"/>
    <property type="evidence" value="ECO:0007669"/>
    <property type="project" value="InterPro"/>
</dbReference>
<reference evidence="4" key="2">
    <citation type="submission" date="2025-08" db="UniProtKB">
        <authorList>
            <consortium name="Ensembl"/>
        </authorList>
    </citation>
    <scope>IDENTIFICATION</scope>
</reference>
<dbReference type="GO" id="GO:1990904">
    <property type="term" value="C:ribonucleoprotein complex"/>
    <property type="evidence" value="ECO:0007669"/>
    <property type="project" value="UniProtKB-KW"/>
</dbReference>
<name>A0A670JR52_PODMU</name>
<evidence type="ECO:0000256" key="2">
    <source>
        <dbReference type="ARBA" id="ARBA00022980"/>
    </source>
</evidence>
<keyword evidence="2" id="KW-0689">Ribosomal protein</keyword>
<dbReference type="InterPro" id="IPR023626">
    <property type="entry name" value="Ribosomal_eL39_dom_sf"/>
</dbReference>
<keyword evidence="5" id="KW-1185">Reference proteome</keyword>
<reference evidence="4" key="3">
    <citation type="submission" date="2025-09" db="UniProtKB">
        <authorList>
            <consortium name="Ensembl"/>
        </authorList>
    </citation>
    <scope>IDENTIFICATION</scope>
</reference>
<dbReference type="Ensembl" id="ENSPMRT00000029179.1">
    <property type="protein sequence ID" value="ENSPMRP00000027513.1"/>
    <property type="gene ID" value="ENSPMRG00000017746.1"/>
</dbReference>
<comment type="similarity">
    <text evidence="1">Belongs to the eukaryotic ribosomal protein eL39 family.</text>
</comment>
<evidence type="ECO:0000313" key="5">
    <source>
        <dbReference type="Proteomes" id="UP000472272"/>
    </source>
</evidence>
<evidence type="ECO:0000256" key="3">
    <source>
        <dbReference type="ARBA" id="ARBA00023274"/>
    </source>
</evidence>
<sequence>SSQEMLKIKGSLDKQQKWNRPVPRWIHIKAGSEIRLNSKRRRTRLRLKAE</sequence>
<dbReference type="InterPro" id="IPR000077">
    <property type="entry name" value="Ribosomal_eL39"/>
</dbReference>
<keyword evidence="3" id="KW-0687">Ribonucleoprotein</keyword>
<dbReference type="GO" id="GO:0005840">
    <property type="term" value="C:ribosome"/>
    <property type="evidence" value="ECO:0007669"/>
    <property type="project" value="UniProtKB-KW"/>
</dbReference>
<dbReference type="GO" id="GO:0003735">
    <property type="term" value="F:structural constituent of ribosome"/>
    <property type="evidence" value="ECO:0007669"/>
    <property type="project" value="InterPro"/>
</dbReference>
<dbReference type="Proteomes" id="UP000472272">
    <property type="component" value="Chromosome 16"/>
</dbReference>
<dbReference type="SUPFAM" id="SSF48662">
    <property type="entry name" value="Ribosomal protein L39e"/>
    <property type="match status" value="1"/>
</dbReference>
<dbReference type="AlphaFoldDB" id="A0A670JR52"/>
<organism evidence="4 5">
    <name type="scientific">Podarcis muralis</name>
    <name type="common">Wall lizard</name>
    <name type="synonym">Lacerta muralis</name>
    <dbReference type="NCBI Taxonomy" id="64176"/>
    <lineage>
        <taxon>Eukaryota</taxon>
        <taxon>Metazoa</taxon>
        <taxon>Chordata</taxon>
        <taxon>Craniata</taxon>
        <taxon>Vertebrata</taxon>
        <taxon>Euteleostomi</taxon>
        <taxon>Lepidosauria</taxon>
        <taxon>Squamata</taxon>
        <taxon>Bifurcata</taxon>
        <taxon>Unidentata</taxon>
        <taxon>Episquamata</taxon>
        <taxon>Laterata</taxon>
        <taxon>Lacertibaenia</taxon>
        <taxon>Lacertidae</taxon>
        <taxon>Podarcis</taxon>
    </lineage>
</organism>
<dbReference type="Pfam" id="PF00832">
    <property type="entry name" value="Ribosomal_L39"/>
    <property type="match status" value="1"/>
</dbReference>